<dbReference type="Pfam" id="PF08007">
    <property type="entry name" value="JmjC_2"/>
    <property type="match status" value="1"/>
</dbReference>
<protein>
    <submittedName>
        <fullName evidence="5">Cupin domain-containing protein</fullName>
    </submittedName>
</protein>
<dbReference type="InterPro" id="IPR003347">
    <property type="entry name" value="JmjC_dom"/>
</dbReference>
<comment type="cofactor">
    <cofactor evidence="1">
        <name>Fe(2+)</name>
        <dbReference type="ChEBI" id="CHEBI:29033"/>
    </cofactor>
</comment>
<organism evidence="5 6">
    <name type="scientific">Streptomyces silvisoli</name>
    <dbReference type="NCBI Taxonomy" id="3034235"/>
    <lineage>
        <taxon>Bacteria</taxon>
        <taxon>Bacillati</taxon>
        <taxon>Actinomycetota</taxon>
        <taxon>Actinomycetes</taxon>
        <taxon>Kitasatosporales</taxon>
        <taxon>Streptomycetaceae</taxon>
        <taxon>Streptomyces</taxon>
    </lineage>
</organism>
<dbReference type="PROSITE" id="PS51184">
    <property type="entry name" value="JMJC"/>
    <property type="match status" value="1"/>
</dbReference>
<evidence type="ECO:0000256" key="1">
    <source>
        <dbReference type="ARBA" id="ARBA00001954"/>
    </source>
</evidence>
<dbReference type="PANTHER" id="PTHR13096:SF9">
    <property type="entry name" value="BIFUNCTIONAL LYSINE-SPECIFIC DEMETHYLASE AND HISTIDYL-HYDROXYLASE"/>
    <property type="match status" value="1"/>
</dbReference>
<proteinExistence type="predicted"/>
<evidence type="ECO:0000259" key="4">
    <source>
        <dbReference type="PROSITE" id="PS51184"/>
    </source>
</evidence>
<evidence type="ECO:0000256" key="2">
    <source>
        <dbReference type="ARBA" id="ARBA00022723"/>
    </source>
</evidence>
<evidence type="ECO:0000313" key="6">
    <source>
        <dbReference type="Proteomes" id="UP001216579"/>
    </source>
</evidence>
<keyword evidence="6" id="KW-1185">Reference proteome</keyword>
<dbReference type="EMBL" id="JARJBC010000004">
    <property type="protein sequence ID" value="MDF3289250.1"/>
    <property type="molecule type" value="Genomic_DNA"/>
</dbReference>
<feature type="domain" description="JmjC" evidence="4">
    <location>
        <begin position="88"/>
        <end position="241"/>
    </location>
</feature>
<dbReference type="InterPro" id="IPR039994">
    <property type="entry name" value="NO66-like"/>
</dbReference>
<comment type="caution">
    <text evidence="5">The sequence shown here is derived from an EMBL/GenBank/DDBJ whole genome shotgun (WGS) entry which is preliminary data.</text>
</comment>
<gene>
    <name evidence="5" type="ORF">P3G67_08375</name>
</gene>
<dbReference type="Proteomes" id="UP001216579">
    <property type="component" value="Unassembled WGS sequence"/>
</dbReference>
<dbReference type="Gene3D" id="2.60.120.650">
    <property type="entry name" value="Cupin"/>
    <property type="match status" value="1"/>
</dbReference>
<reference evidence="5 6" key="1">
    <citation type="submission" date="2023-03" db="EMBL/GenBank/DDBJ databases">
        <title>Draft genome sequence of Streptomyces sp. RB6PN23 isolated from peat swamp forest in Thailand.</title>
        <authorList>
            <person name="Klaysubun C."/>
            <person name="Duangmal K."/>
        </authorList>
    </citation>
    <scope>NUCLEOTIDE SEQUENCE [LARGE SCALE GENOMIC DNA]</scope>
    <source>
        <strain evidence="5 6">RB6PN23</strain>
    </source>
</reference>
<sequence length="301" mass="33483">MSLKLLLPNETDEVLKSWPTEPVVRQRGTTELDRDVTLSLIDAYIDYDCLCPQYVAVVRNGQAVHPGRYTRGGTVIPGKLRTLLDDGYTVNLREIQRSIPFLARMTRKIQQETGYPSHVSAIITPPGHQGLTHHWDQFTGVIAQITGRKRWPLWRPVVDQPMGEFLSSPRMWTPDLQKRLETSSPDTEFELAPGDTLVLPRGWIHSPYAVGGETSFHLTFALKERSWLWVAQQLIGLAVDDPSFRAGVPPAALAGGLEADLLGARGMRGRARANRPHPETVVRADACVCQTAFVSFAMIIG</sequence>
<dbReference type="RefSeq" id="WP_276092870.1">
    <property type="nucleotide sequence ID" value="NZ_JARJBC010000004.1"/>
</dbReference>
<evidence type="ECO:0000313" key="5">
    <source>
        <dbReference type="EMBL" id="MDF3289250.1"/>
    </source>
</evidence>
<evidence type="ECO:0000256" key="3">
    <source>
        <dbReference type="ARBA" id="ARBA00023004"/>
    </source>
</evidence>
<keyword evidence="2" id="KW-0479">Metal-binding</keyword>
<keyword evidence="3" id="KW-0408">Iron</keyword>
<dbReference type="SUPFAM" id="SSF51197">
    <property type="entry name" value="Clavaminate synthase-like"/>
    <property type="match status" value="1"/>
</dbReference>
<dbReference type="PANTHER" id="PTHR13096">
    <property type="entry name" value="MINA53 MYC INDUCED NUCLEAR ANTIGEN"/>
    <property type="match status" value="1"/>
</dbReference>
<accession>A0ABT5ZHE6</accession>
<name>A0ABT5ZHE6_9ACTN</name>